<accession>A0A8I1EBH8</accession>
<dbReference type="EMBL" id="JAEHTE010000003">
    <property type="protein sequence ID" value="MBI6883454.1"/>
    <property type="molecule type" value="Genomic_DNA"/>
</dbReference>
<dbReference type="InterPro" id="IPR025489">
    <property type="entry name" value="DUF4381"/>
</dbReference>
<protein>
    <submittedName>
        <fullName evidence="2">DUF4381 domain-containing protein</fullName>
    </submittedName>
</protein>
<organism evidence="2 3">
    <name type="scientific">Pseudomonas putida</name>
    <name type="common">Arthrobacter siderocapsulatus</name>
    <dbReference type="NCBI Taxonomy" id="303"/>
    <lineage>
        <taxon>Bacteria</taxon>
        <taxon>Pseudomonadati</taxon>
        <taxon>Pseudomonadota</taxon>
        <taxon>Gammaproteobacteria</taxon>
        <taxon>Pseudomonadales</taxon>
        <taxon>Pseudomonadaceae</taxon>
        <taxon>Pseudomonas</taxon>
    </lineage>
</organism>
<keyword evidence="1" id="KW-1133">Transmembrane helix</keyword>
<dbReference type="Pfam" id="PF14316">
    <property type="entry name" value="DUF4381"/>
    <property type="match status" value="1"/>
</dbReference>
<proteinExistence type="predicted"/>
<feature type="transmembrane region" description="Helical" evidence="1">
    <location>
        <begin position="29"/>
        <end position="47"/>
    </location>
</feature>
<keyword evidence="1" id="KW-0812">Transmembrane</keyword>
<keyword evidence="1" id="KW-0472">Membrane</keyword>
<reference evidence="2" key="1">
    <citation type="submission" date="2020-12" db="EMBL/GenBank/DDBJ databases">
        <title>Enhanced detection system for hospital associated transmission using whole genome sequencing surveillance.</title>
        <authorList>
            <person name="Harrison L.H."/>
            <person name="Van Tyne D."/>
            <person name="Marsh J.W."/>
            <person name="Griffith M.P."/>
            <person name="Snyder D.J."/>
            <person name="Cooper V.S."/>
            <person name="Mustapha M."/>
        </authorList>
    </citation>
    <scope>NUCLEOTIDE SEQUENCE</scope>
    <source>
        <strain evidence="2">PSB00042</strain>
    </source>
</reference>
<gene>
    <name evidence="2" type="ORF">JEU22_05975</name>
</gene>
<evidence type="ECO:0000313" key="2">
    <source>
        <dbReference type="EMBL" id="MBI6883454.1"/>
    </source>
</evidence>
<dbReference type="AlphaFoldDB" id="A0A8I1EBH8"/>
<evidence type="ECO:0000313" key="3">
    <source>
        <dbReference type="Proteomes" id="UP000637061"/>
    </source>
</evidence>
<name>A0A8I1EBH8_PSEPU</name>
<evidence type="ECO:0000256" key="1">
    <source>
        <dbReference type="SAM" id="Phobius"/>
    </source>
</evidence>
<dbReference type="RefSeq" id="WP_198746978.1">
    <property type="nucleotide sequence ID" value="NZ_JAEHTE010000003.1"/>
</dbReference>
<comment type="caution">
    <text evidence="2">The sequence shown here is derived from an EMBL/GenBank/DDBJ whole genome shotgun (WGS) entry which is preliminary data.</text>
</comment>
<dbReference type="Proteomes" id="UP000637061">
    <property type="component" value="Unassembled WGS sequence"/>
</dbReference>
<sequence length="168" mass="18861">MSAPVVPDIAQLQELPLPVPPFSYVPQTWGWWVLLAVLLLAGVAWALRRRWRWQRERYRREALACCDQLAQGAAEPQQRLQALRELPVLLKRVGLSMPDAPPVATLAGEQWQAFLVARAQAPLPADFAARLHTLSYAPASDLLAIPEAEVNHLFALSRQWIETHHVAV</sequence>